<dbReference type="PRINTS" id="PR00380">
    <property type="entry name" value="KINESINHEAVY"/>
</dbReference>
<dbReference type="RefSeq" id="XP_001709734.1">
    <property type="nucleotide sequence ID" value="XM_001709682.1"/>
</dbReference>
<dbReference type="STRING" id="184922.A8B4Z2"/>
<evidence type="ECO:0000256" key="3">
    <source>
        <dbReference type="PROSITE-ProRule" id="PRU00283"/>
    </source>
</evidence>
<dbReference type="InterPro" id="IPR001752">
    <property type="entry name" value="Kinesin_motor_dom"/>
</dbReference>
<dbReference type="GO" id="GO:0005871">
    <property type="term" value="C:kinesin complex"/>
    <property type="evidence" value="ECO:0000318"/>
    <property type="project" value="GO_Central"/>
</dbReference>
<organism evidence="6 7">
    <name type="scientific">Giardia intestinalis (strain ATCC 50803 / WB clone C6)</name>
    <name type="common">Giardia lamblia</name>
    <dbReference type="NCBI Taxonomy" id="184922"/>
    <lineage>
        <taxon>Eukaryota</taxon>
        <taxon>Metamonada</taxon>
        <taxon>Diplomonadida</taxon>
        <taxon>Hexamitidae</taxon>
        <taxon>Giardiinae</taxon>
        <taxon>Giardia</taxon>
    </lineage>
</organism>
<dbReference type="GO" id="GO:0005874">
    <property type="term" value="C:microtubule"/>
    <property type="evidence" value="ECO:0000318"/>
    <property type="project" value="GO_Central"/>
</dbReference>
<keyword evidence="1 3" id="KW-0547">Nucleotide-binding</keyword>
<keyword evidence="7" id="KW-1185">Reference proteome</keyword>
<keyword evidence="2 3" id="KW-0067">ATP-binding</keyword>
<evidence type="ECO:0000256" key="2">
    <source>
        <dbReference type="ARBA" id="ARBA00022840"/>
    </source>
</evidence>
<dbReference type="KEGG" id="gla:GL50803_006262"/>
<dbReference type="EMBL" id="AACB03000002">
    <property type="protein sequence ID" value="KAE8303808.1"/>
    <property type="molecule type" value="Genomic_DNA"/>
</dbReference>
<reference evidence="6 7" key="1">
    <citation type="journal article" date="2007" name="Science">
        <title>Genomic minimalism in the early diverging intestinal parasite Giardia lamblia.</title>
        <authorList>
            <person name="Morrison H.G."/>
            <person name="McArthur A.G."/>
            <person name="Gillin F.D."/>
            <person name="Aley S.B."/>
            <person name="Adam R.D."/>
            <person name="Olsen G.J."/>
            <person name="Best A.A."/>
            <person name="Cande W.Z."/>
            <person name="Chen F."/>
            <person name="Cipriano M.J."/>
            <person name="Davids B.J."/>
            <person name="Dawson S.C."/>
            <person name="Elmendorf H.G."/>
            <person name="Hehl A.B."/>
            <person name="Holder M.E."/>
            <person name="Huse S.M."/>
            <person name="Kim U.U."/>
            <person name="Lasek-Nesselquist E."/>
            <person name="Manning G."/>
            <person name="Nigam A."/>
            <person name="Nixon J.E."/>
            <person name="Palm D."/>
            <person name="Passamaneck N.E."/>
            <person name="Prabhu A."/>
            <person name="Reich C.I."/>
            <person name="Reiner D.S."/>
            <person name="Samuelson J."/>
            <person name="Svard S.G."/>
            <person name="Sogin M.L."/>
        </authorList>
    </citation>
    <scope>NUCLEOTIDE SEQUENCE [LARGE SCALE GENOMIC DNA]</scope>
    <source>
        <strain evidence="6 7">WB C6</strain>
    </source>
</reference>
<dbReference type="SMART" id="SM00129">
    <property type="entry name" value="KISc"/>
    <property type="match status" value="1"/>
</dbReference>
<dbReference type="HOGENOM" id="CLU_001485_2_3_1"/>
<gene>
    <name evidence="6" type="ORF">GL50803_006262</name>
</gene>
<dbReference type="GO" id="GO:0047496">
    <property type="term" value="P:vesicle transport along microtubule"/>
    <property type="evidence" value="ECO:0000318"/>
    <property type="project" value="GO_Central"/>
</dbReference>
<dbReference type="GO" id="GO:0005524">
    <property type="term" value="F:ATP binding"/>
    <property type="evidence" value="ECO:0007669"/>
    <property type="project" value="UniProtKB-UniRule"/>
</dbReference>
<evidence type="ECO:0000256" key="5">
    <source>
        <dbReference type="SAM" id="MobiDB-lite"/>
    </source>
</evidence>
<dbReference type="Gene3D" id="2.60.200.20">
    <property type="match status" value="1"/>
</dbReference>
<proteinExistence type="inferred from homology"/>
<feature type="region of interest" description="Disordered" evidence="5">
    <location>
        <begin position="650"/>
        <end position="687"/>
    </location>
</feature>
<dbReference type="PROSITE" id="PS50067">
    <property type="entry name" value="KINESIN_MOTOR_2"/>
    <property type="match status" value="1"/>
</dbReference>
<keyword evidence="3" id="KW-0505">Motor protein</keyword>
<keyword evidence="4" id="KW-0175">Coiled coil</keyword>
<dbReference type="Pfam" id="PF00225">
    <property type="entry name" value="Kinesin"/>
    <property type="match status" value="1"/>
</dbReference>
<evidence type="ECO:0000256" key="4">
    <source>
        <dbReference type="SAM" id="Coils"/>
    </source>
</evidence>
<dbReference type="AlphaFoldDB" id="A8B4Z2"/>
<dbReference type="OMA" id="FMANSER"/>
<dbReference type="VEuPathDB" id="GiardiaDB:GL50803_6262"/>
<evidence type="ECO:0000256" key="1">
    <source>
        <dbReference type="ARBA" id="ARBA00022741"/>
    </source>
</evidence>
<name>A8B4Z2_GIAIC</name>
<dbReference type="Gene3D" id="3.40.850.10">
    <property type="entry name" value="Kinesin motor domain"/>
    <property type="match status" value="1"/>
</dbReference>
<dbReference type="InterPro" id="IPR019821">
    <property type="entry name" value="Kinesin_motor_CS"/>
</dbReference>
<comment type="caution">
    <text evidence="6">The sequence shown here is derived from an EMBL/GenBank/DDBJ whole genome shotgun (WGS) entry which is preliminary data.</text>
</comment>
<feature type="coiled-coil region" evidence="4">
    <location>
        <begin position="413"/>
        <end position="444"/>
    </location>
</feature>
<dbReference type="FunFam" id="3.40.850.10:FF:000063">
    <property type="entry name" value="Kinesin-like protein"/>
    <property type="match status" value="1"/>
</dbReference>
<dbReference type="GeneID" id="5702658"/>
<dbReference type="InterPro" id="IPR036961">
    <property type="entry name" value="Kinesin_motor_dom_sf"/>
</dbReference>
<feature type="binding site" evidence="3">
    <location>
        <begin position="95"/>
        <end position="102"/>
    </location>
    <ligand>
        <name>ATP</name>
        <dbReference type="ChEBI" id="CHEBI:30616"/>
    </ligand>
</feature>
<sequence length="1073" mass="121029">MPVTGVKVAVRIRPLNSREKDMKSKVCVDTPTANRVVIFDPNGDKKAHTFIYDYAYWSLDGRYEKATQDVVYRDLGANILNNAFEGYNYTIFAYGQTGSGKSYTMMGSLQNETEAGLIPRACRELFQRIEAYEEADPAHTTEFQVSVSYLEIYNEKLKDLLTSKSKQRELKIRQDPKTGVFVQDLSHHAVRSAFEIQRLLDIGDKNRTVASTNMNATSSRSHSVFTIMFKKITIKHNSSGKICGKSQLSSTISLVDLAGSERLASTGSVGAQFVEGVSINQSLTTLGMVIEGLAYNSSCESKKKHKFIPYRDSQLTYLLQDALGGNAMTCMVATISPANINYDESISTLRYADRAKHIKNVVQKNETAQERYIKELEDRVKELEKMLINGTHPANTADAAGSTEGEADIRAKIEEYERLLQVTNINYEKQLEQSARIQKDLEKRLIEMGIELTYGAKVNVPYISNLNADSAMSHTLLFKLGTTEDLMAHTEVTTVCGFKMQDTIPSTYRIKLPSVLGVAPSHFKVRNTNKVIAMDNQQGYCLYPKMIAVYVSVLDSKYPIFINGVELTVGTERLLQHGDRILCGACLESSFFCYNDPIAVKYANDKAKASSLTFVPPEITWDMAHEEYMKHQTGGDDVEEENPLRVEGSFLASPQTHQEDGADLGKVPEARRGAEDHASKDDLRTEGEKNVHRAIKKMYPYICEANALADFFDYHTRFSLEIRSLIEPDQESNMRPIRKNAIEVVVTDIDENPNTGEVSAIKQTWSVNKFIQRFTIMKNMYEHAIQCDSKEIALEYARERCNSDDYTADEFPFDFDAVDEIRFTAHLIGTCRLCLKDIIFKDVHVQGRLQFSDYRGRPMSEVDSEVDRAISNADHYDDIALDDVSNVSIRFHFHKAYGVPVIYTKNVHVVVHYPSFMANSERPDCRLTEAQENTFRRKLLANDCGIASKPSVEISINPLLDSIVYIDIPAKYFADPAVKEWLLDSKNGILLSLYGYNSNIYDTSTPVSHIEAPTPIHEIPIQNDADSAQKGKVTINARNVIKTQQMPDKEEEAEDGSKIIVRRQIFFIDINKR</sequence>
<dbReference type="GO" id="GO:0016887">
    <property type="term" value="F:ATP hydrolysis activity"/>
    <property type="evidence" value="ECO:0000318"/>
    <property type="project" value="GO_Central"/>
</dbReference>
<evidence type="ECO:0000313" key="7">
    <source>
        <dbReference type="Proteomes" id="UP000001548"/>
    </source>
</evidence>
<dbReference type="GO" id="GO:0005737">
    <property type="term" value="C:cytoplasm"/>
    <property type="evidence" value="ECO:0000318"/>
    <property type="project" value="GO_Central"/>
</dbReference>
<dbReference type="SUPFAM" id="SSF52540">
    <property type="entry name" value="P-loop containing nucleoside triphosphate hydrolases"/>
    <property type="match status" value="1"/>
</dbReference>
<comment type="similarity">
    <text evidence="3">Belongs to the TRAFAC class myosin-kinesin ATPase superfamily. Kinesin family.</text>
</comment>
<dbReference type="GO" id="GO:0008017">
    <property type="term" value="F:microtubule binding"/>
    <property type="evidence" value="ECO:0000318"/>
    <property type="project" value="GO_Central"/>
</dbReference>
<dbReference type="InterPro" id="IPR027417">
    <property type="entry name" value="P-loop_NTPase"/>
</dbReference>
<feature type="compositionally biased region" description="Basic and acidic residues" evidence="5">
    <location>
        <begin position="666"/>
        <end position="687"/>
    </location>
</feature>
<protein>
    <submittedName>
        <fullName evidence="6">Kinesin-3</fullName>
    </submittedName>
</protein>
<dbReference type="Proteomes" id="UP000001548">
    <property type="component" value="Unassembled WGS sequence"/>
</dbReference>
<dbReference type="PANTHER" id="PTHR47117">
    <property type="entry name" value="STAR-RELATED LIPID TRANSFER PROTEIN 9"/>
    <property type="match status" value="1"/>
</dbReference>
<evidence type="ECO:0000313" key="6">
    <source>
        <dbReference type="EMBL" id="KAE8303808.1"/>
    </source>
</evidence>
<dbReference type="PROSITE" id="PS00411">
    <property type="entry name" value="KINESIN_MOTOR_1"/>
    <property type="match status" value="1"/>
</dbReference>
<dbReference type="GO" id="GO:0003777">
    <property type="term" value="F:microtubule motor activity"/>
    <property type="evidence" value="ECO:0000318"/>
    <property type="project" value="GO_Central"/>
</dbReference>
<accession>A8B4Z2</accession>